<dbReference type="PANTHER" id="PTHR33116">
    <property type="entry name" value="REVERSE TRANSCRIPTASE ZINC-BINDING DOMAIN-CONTAINING PROTEIN-RELATED-RELATED"/>
    <property type="match status" value="1"/>
</dbReference>
<reference evidence="2 3" key="1">
    <citation type="journal article" date="2017" name="Nat. Commun.">
        <title>Genome assembly with in vitro proximity ligation data and whole-genome triplication in lettuce.</title>
        <authorList>
            <person name="Reyes-Chin-Wo S."/>
            <person name="Wang Z."/>
            <person name="Yang X."/>
            <person name="Kozik A."/>
            <person name="Arikit S."/>
            <person name="Song C."/>
            <person name="Xia L."/>
            <person name="Froenicke L."/>
            <person name="Lavelle D.O."/>
            <person name="Truco M.J."/>
            <person name="Xia R."/>
            <person name="Zhu S."/>
            <person name="Xu C."/>
            <person name="Xu H."/>
            <person name="Xu X."/>
            <person name="Cox K."/>
            <person name="Korf I."/>
            <person name="Meyers B.C."/>
            <person name="Michelmore R.W."/>
        </authorList>
    </citation>
    <scope>NUCLEOTIDE SEQUENCE [LARGE SCALE GENOMIC DNA]</scope>
    <source>
        <strain evidence="3">cv. Salinas</strain>
        <tissue evidence="2">Seedlings</tissue>
    </source>
</reference>
<keyword evidence="3" id="KW-1185">Reference proteome</keyword>
<dbReference type="InterPro" id="IPR026960">
    <property type="entry name" value="RVT-Znf"/>
</dbReference>
<dbReference type="EMBL" id="NBSK02000003">
    <property type="protein sequence ID" value="KAJ0217947.1"/>
    <property type="molecule type" value="Genomic_DNA"/>
</dbReference>
<evidence type="ECO:0000313" key="3">
    <source>
        <dbReference type="Proteomes" id="UP000235145"/>
    </source>
</evidence>
<feature type="domain" description="Reverse transcriptase zinc-binding" evidence="1">
    <location>
        <begin position="397"/>
        <end position="463"/>
    </location>
</feature>
<dbReference type="AlphaFoldDB" id="A0A9R1W7W0"/>
<dbReference type="Proteomes" id="UP000235145">
    <property type="component" value="Unassembled WGS sequence"/>
</dbReference>
<dbReference type="Pfam" id="PF13966">
    <property type="entry name" value="zf-RVT"/>
    <property type="match status" value="1"/>
</dbReference>
<gene>
    <name evidence="2" type="ORF">LSAT_V11C300155900</name>
</gene>
<accession>A0A9R1W7W0</accession>
<name>A0A9R1W7W0_LACSA</name>
<evidence type="ECO:0000313" key="2">
    <source>
        <dbReference type="EMBL" id="KAJ0217947.1"/>
    </source>
</evidence>
<comment type="caution">
    <text evidence="2">The sequence shown here is derived from an EMBL/GenBank/DDBJ whole genome shotgun (WGS) entry which is preliminary data.</text>
</comment>
<evidence type="ECO:0000259" key="1">
    <source>
        <dbReference type="Pfam" id="PF13966"/>
    </source>
</evidence>
<sequence length="611" mass="69021">MHSPTNRHWQAIKRILRYLNGTRNYSLQFKSTKAIGLHAFSDSGWNSNPDDSRSQYGFAIFHGSNLISLTSRKQRVVARSSTEAEYRALAHKTAELLWLKQLIQDLQVPISAPPLLLCDNVGAIFMTMNPVISTRSKHIALDFHLIREQVESGQLKISHVSSVDQLANVFTKPLGKDRINFLRSKLQVRLLAGVQNLFLFNGIGVPPQEVTNWASPLGCEPAALPFTYLGVPVGSNMNHIAAWKSMLDKLKSKLSIWKAKNLSFGGRVTLAKADKLTAPKSVGGMGIGLIQSLNLALLTKWLWQLKNEPRSFWVSIITGIHKLTGESNRLRARNPWSSVWNNIVKSINKLEKINISLEDVMRFDENNGSWVSSFVKNGEFCISALRDRIERASFPVNDGSFPWLRLIPKKVLDFVWRAKQNRIPLSVALKNRGIDLASTICDVCKTSDETGEHILVSCTMARSVLQSILHWCGLPVNEFQSVQNIIDYVSNWDETGEHILVSCIMARSVLQSILHWCGLPVNEFQSVQNIIDYASNWGNCPKRKDIITVILFGALWSLWKAWNDRIFKKVDVSAERIVAATKSLTYVWVKHRGERSSIDWNSWVLFPLLCI</sequence>
<proteinExistence type="predicted"/>
<protein>
    <recommendedName>
        <fullName evidence="1">Reverse transcriptase zinc-binding domain-containing protein</fullName>
    </recommendedName>
</protein>
<dbReference type="CDD" id="cd09272">
    <property type="entry name" value="RNase_HI_RT_Ty1"/>
    <property type="match status" value="1"/>
</dbReference>
<dbReference type="PANTHER" id="PTHR33116:SF79">
    <property type="entry name" value="REVERSE TRANSCRIPTASE DOMAIN, ZINC FINGER, CCHC-TYPE-RELATED"/>
    <property type="match status" value="1"/>
</dbReference>
<organism evidence="2 3">
    <name type="scientific">Lactuca sativa</name>
    <name type="common">Garden lettuce</name>
    <dbReference type="NCBI Taxonomy" id="4236"/>
    <lineage>
        <taxon>Eukaryota</taxon>
        <taxon>Viridiplantae</taxon>
        <taxon>Streptophyta</taxon>
        <taxon>Embryophyta</taxon>
        <taxon>Tracheophyta</taxon>
        <taxon>Spermatophyta</taxon>
        <taxon>Magnoliopsida</taxon>
        <taxon>eudicotyledons</taxon>
        <taxon>Gunneridae</taxon>
        <taxon>Pentapetalae</taxon>
        <taxon>asterids</taxon>
        <taxon>campanulids</taxon>
        <taxon>Asterales</taxon>
        <taxon>Asteraceae</taxon>
        <taxon>Cichorioideae</taxon>
        <taxon>Cichorieae</taxon>
        <taxon>Lactucinae</taxon>
        <taxon>Lactuca</taxon>
    </lineage>
</organism>